<dbReference type="PANTHER" id="PTHR32089:SF112">
    <property type="entry name" value="LYSOZYME-LIKE PROTEIN-RELATED"/>
    <property type="match status" value="1"/>
</dbReference>
<dbReference type="InterPro" id="IPR024478">
    <property type="entry name" value="HlyB_4HB_MCP"/>
</dbReference>
<dbReference type="HOGENOM" id="CLU_000445_107_27_9"/>
<dbReference type="EMBL" id="CP000673">
    <property type="protein sequence ID" value="EDK35437.1"/>
    <property type="molecule type" value="Genomic_DNA"/>
</dbReference>
<dbReference type="InterPro" id="IPR004089">
    <property type="entry name" value="MCPsignal_dom"/>
</dbReference>
<dbReference type="GO" id="GO:0004888">
    <property type="term" value="F:transmembrane signaling receptor activity"/>
    <property type="evidence" value="ECO:0007669"/>
    <property type="project" value="InterPro"/>
</dbReference>
<dbReference type="Proteomes" id="UP000002411">
    <property type="component" value="Chromosome"/>
</dbReference>
<evidence type="ECO:0000259" key="5">
    <source>
        <dbReference type="PROSITE" id="PS50111"/>
    </source>
</evidence>
<evidence type="ECO:0000256" key="4">
    <source>
        <dbReference type="SAM" id="Phobius"/>
    </source>
</evidence>
<evidence type="ECO:0000256" key="3">
    <source>
        <dbReference type="PROSITE-ProRule" id="PRU00284"/>
    </source>
</evidence>
<keyword evidence="8" id="KW-1185">Reference proteome</keyword>
<keyword evidence="4" id="KW-1133">Transmembrane helix</keyword>
<protein>
    <submittedName>
        <fullName evidence="7">Methyl-accepting chemotaxis protein</fullName>
    </submittedName>
</protein>
<dbReference type="PRINTS" id="PR00260">
    <property type="entry name" value="CHEMTRNSDUCR"/>
</dbReference>
<organism evidence="7 8">
    <name type="scientific">Clostridium kluyveri (strain ATCC 8527 / DSM 555 / NBRC 12016 / NCIMB 10680 / K1)</name>
    <dbReference type="NCBI Taxonomy" id="431943"/>
    <lineage>
        <taxon>Bacteria</taxon>
        <taxon>Bacillati</taxon>
        <taxon>Bacillota</taxon>
        <taxon>Clostridia</taxon>
        <taxon>Eubacteriales</taxon>
        <taxon>Clostridiaceae</taxon>
        <taxon>Clostridium</taxon>
    </lineage>
</organism>
<dbReference type="PROSITE" id="PS50111">
    <property type="entry name" value="CHEMOTAXIS_TRANSDUC_2"/>
    <property type="match status" value="1"/>
</dbReference>
<dbReference type="SMART" id="SM00283">
    <property type="entry name" value="MA"/>
    <property type="match status" value="1"/>
</dbReference>
<feature type="transmembrane region" description="Helical" evidence="4">
    <location>
        <begin position="13"/>
        <end position="37"/>
    </location>
</feature>
<feature type="domain" description="Methyl-accepting transducer" evidence="5">
    <location>
        <begin position="283"/>
        <end position="523"/>
    </location>
</feature>
<comment type="similarity">
    <text evidence="2">Belongs to the methyl-accepting chemotaxis (MCP) protein family.</text>
</comment>
<dbReference type="SUPFAM" id="SSF58104">
    <property type="entry name" value="Methyl-accepting chemotaxis protein (MCP) signaling domain"/>
    <property type="match status" value="1"/>
</dbReference>
<dbReference type="Gene3D" id="1.10.287.950">
    <property type="entry name" value="Methyl-accepting chemotaxis protein"/>
    <property type="match status" value="1"/>
</dbReference>
<dbReference type="eggNOG" id="COG0840">
    <property type="taxonomic scope" value="Bacteria"/>
</dbReference>
<keyword evidence="4" id="KW-0812">Transmembrane</keyword>
<dbReference type="PROSITE" id="PS50885">
    <property type="entry name" value="HAMP"/>
    <property type="match status" value="1"/>
</dbReference>
<accession>A5N2U1</accession>
<dbReference type="STRING" id="431943.CKL_3435"/>
<dbReference type="GO" id="GO:0007165">
    <property type="term" value="P:signal transduction"/>
    <property type="evidence" value="ECO:0007669"/>
    <property type="project" value="UniProtKB-KW"/>
</dbReference>
<dbReference type="InterPro" id="IPR004090">
    <property type="entry name" value="Chemotax_Me-accpt_rcpt"/>
</dbReference>
<gene>
    <name evidence="7" type="ordered locus">CKL_3435</name>
</gene>
<evidence type="ECO:0000256" key="1">
    <source>
        <dbReference type="ARBA" id="ARBA00023224"/>
    </source>
</evidence>
<name>A5N2U1_CLOK5</name>
<evidence type="ECO:0000313" key="8">
    <source>
        <dbReference type="Proteomes" id="UP000002411"/>
    </source>
</evidence>
<evidence type="ECO:0000256" key="2">
    <source>
        <dbReference type="ARBA" id="ARBA00029447"/>
    </source>
</evidence>
<evidence type="ECO:0000313" key="7">
    <source>
        <dbReference type="EMBL" id="EDK35437.1"/>
    </source>
</evidence>
<dbReference type="InterPro" id="IPR003660">
    <property type="entry name" value="HAMP_dom"/>
</dbReference>
<dbReference type="PANTHER" id="PTHR32089">
    <property type="entry name" value="METHYL-ACCEPTING CHEMOTAXIS PROTEIN MCPB"/>
    <property type="match status" value="1"/>
</dbReference>
<dbReference type="RefSeq" id="WP_012103766.1">
    <property type="nucleotide sequence ID" value="NC_009706.1"/>
</dbReference>
<evidence type="ECO:0000259" key="6">
    <source>
        <dbReference type="PROSITE" id="PS50885"/>
    </source>
</evidence>
<dbReference type="GO" id="GO:0006935">
    <property type="term" value="P:chemotaxis"/>
    <property type="evidence" value="ECO:0007669"/>
    <property type="project" value="InterPro"/>
</dbReference>
<dbReference type="KEGG" id="ckl:CKL_3435"/>
<dbReference type="GO" id="GO:0016020">
    <property type="term" value="C:membrane"/>
    <property type="evidence" value="ECO:0007669"/>
    <property type="project" value="InterPro"/>
</dbReference>
<feature type="domain" description="HAMP" evidence="6">
    <location>
        <begin position="212"/>
        <end position="264"/>
    </location>
</feature>
<dbReference type="Pfam" id="PF00015">
    <property type="entry name" value="MCPsignal"/>
    <property type="match status" value="1"/>
</dbReference>
<dbReference type="Pfam" id="PF12729">
    <property type="entry name" value="4HB_MCP_1"/>
    <property type="match status" value="1"/>
</dbReference>
<keyword evidence="4" id="KW-0472">Membrane</keyword>
<dbReference type="AlphaFoldDB" id="A5N2U1"/>
<reference evidence="7 8" key="1">
    <citation type="journal article" date="2008" name="Proc. Natl. Acad. Sci. U.S.A.">
        <title>The genome of Clostridium kluyveri, a strict anaerobe with unique metabolic features.</title>
        <authorList>
            <person name="Seedorf H."/>
            <person name="Fricke W.F."/>
            <person name="Veith B."/>
            <person name="Brueggemann H."/>
            <person name="Liesegang H."/>
            <person name="Strittmatter A."/>
            <person name="Miethke M."/>
            <person name="Buckel W."/>
            <person name="Hinderberger J."/>
            <person name="Li F."/>
            <person name="Hagemeier C."/>
            <person name="Thauer R.K."/>
            <person name="Gottschalk G."/>
        </authorList>
    </citation>
    <scope>NUCLEOTIDE SEQUENCE [LARGE SCALE GENOMIC DNA]</scope>
    <source>
        <strain evidence="8">ATCC 8527 / DSM 555 / NCIMB 10680</strain>
    </source>
</reference>
<sequence>MKFLKFNENNLKIIHMFTLLSIIALLTNLFIGFIAYFNMHNLNSDIENLYNNQLYKVKGAGYINGELGQLRNALTKIIDRPYDQNNVDLFNSKDKEIQNTINDLSSIKLSEKEKNLLNKAKENYNEYIEGGQQIIDRRSRGEILDTKFTDEYGKIGASMSSTLTQLNDEILKTVKNTYISSNKHFNSSILILMVVTIVSMSAIIFISIFTKIFIKRSIINFSSILKRLEDGDFTIHIDKNSNNEFGEMKRELAITLESITYMIRDVKNNTLQINKETVSLASASEEMSSLASQVREDIQQVSKGSQKQAYELMEIKNYVGEFGNSIDTIVSAVKEVADESNSVNVMSSDSNLELSRLLNSLSEIQKDFESVVSSTNELENSINSVNKIINIINDIADQTNLLSLNAAIEASRVGEAGKGFAVVAEEIGKLAEQSKNSSSDITDILSIISSETKKVTNSTSKVSEAFKDQENIVENSMSSFKGIIGTVDKIIPLIDNINKLITSIDKEKGNITEKVKNAFDISEENRIFAEQIAISSDEMSTSSNGVATSAELLTEVLENTLLKVNKFKI</sequence>
<feature type="transmembrane region" description="Helical" evidence="4">
    <location>
        <begin position="189"/>
        <end position="214"/>
    </location>
</feature>
<proteinExistence type="inferred from homology"/>
<keyword evidence="1 3" id="KW-0807">Transducer</keyword>